<feature type="transmembrane region" description="Helical" evidence="5">
    <location>
        <begin position="390"/>
        <end position="416"/>
    </location>
</feature>
<feature type="transmembrane region" description="Helical" evidence="5">
    <location>
        <begin position="333"/>
        <end position="353"/>
    </location>
</feature>
<gene>
    <name evidence="7" type="ORF">CRU78_14215</name>
</gene>
<dbReference type="SUPFAM" id="SSF52091">
    <property type="entry name" value="SpoIIaa-like"/>
    <property type="match status" value="1"/>
</dbReference>
<comment type="caution">
    <text evidence="7">The sequence shown here is derived from an EMBL/GenBank/DDBJ whole genome shotgun (WGS) entry which is preliminary data.</text>
</comment>
<dbReference type="AlphaFoldDB" id="A0A6A7RVM1"/>
<dbReference type="CDD" id="cd07042">
    <property type="entry name" value="STAS_SulP_like_sulfate_transporter"/>
    <property type="match status" value="1"/>
</dbReference>
<evidence type="ECO:0000256" key="3">
    <source>
        <dbReference type="ARBA" id="ARBA00022989"/>
    </source>
</evidence>
<evidence type="ECO:0000259" key="6">
    <source>
        <dbReference type="PROSITE" id="PS50801"/>
    </source>
</evidence>
<feature type="transmembrane region" description="Helical" evidence="5">
    <location>
        <begin position="107"/>
        <end position="128"/>
    </location>
</feature>
<dbReference type="InterPro" id="IPR001902">
    <property type="entry name" value="SLC26A/SulP_fam"/>
</dbReference>
<organism evidence="7 8">
    <name type="scientific">Candidatus Accumulibacter phosphatis</name>
    <dbReference type="NCBI Taxonomy" id="327160"/>
    <lineage>
        <taxon>Bacteria</taxon>
        <taxon>Pseudomonadati</taxon>
        <taxon>Pseudomonadota</taxon>
        <taxon>Betaproteobacteria</taxon>
        <taxon>Candidatus Accumulibacter</taxon>
    </lineage>
</organism>
<dbReference type="Pfam" id="PF00916">
    <property type="entry name" value="Sulfate_transp"/>
    <property type="match status" value="1"/>
</dbReference>
<dbReference type="Pfam" id="PF01740">
    <property type="entry name" value="STAS"/>
    <property type="match status" value="1"/>
</dbReference>
<feature type="transmembrane region" description="Helical" evidence="5">
    <location>
        <begin position="140"/>
        <end position="159"/>
    </location>
</feature>
<keyword evidence="4 5" id="KW-0472">Membrane</keyword>
<evidence type="ECO:0000256" key="5">
    <source>
        <dbReference type="SAM" id="Phobius"/>
    </source>
</evidence>
<feature type="transmembrane region" description="Helical" evidence="5">
    <location>
        <begin position="359"/>
        <end position="378"/>
    </location>
</feature>
<keyword evidence="3 5" id="KW-1133">Transmembrane helix</keyword>
<sequence>MKAGTLFSFLGSGLPLIATLRGYRLAWLGKDSIAGLSACIVSIPSVIAYAELVHLPAITGLYAALAAAIGYALFSSSRHVIAGPDAAIGLLAGSAILPLSGGDPARLVVLAAVLGILSGIVLLLAARLKLGVIADLLSRPVLIGYLNGASLVLIATQLGKMFGIKTEGEEFFQIVYTVFQKLPQTHLPTFFFGVLLVALLVALARWLPRVPGALAVCAVAILATFVLDLGSHGIALVGEVPSGFPHLAIPVPDWSDVAALAPAAVAIAFLAFSDGILLAQTFAEKNGYEVSPNRELVALGSANILAGLWQGFPVSASQSRTSIVDSSGGKTQLAQLILAGGLLLFLFFLTGLIALLPKVALGAILIVTAIGMVELASLKGLYKIDRVECGIALGVTVAILLAGVVPGIILGLLLSLTTVLVEVSRPDDAVLRRLRSDGKFHDCLDDEEAESVPGLLVYRLYAPLIFANARHVVNRLRTLVDQAEPPVKWLVIDAQAIHDMDVTAAQRFVELHRELVARGVDVKIADAPRPFREELVKVRLADEIGGADFYVSVKQATQAFERQMAASNEESGIVPPA</sequence>
<evidence type="ECO:0000256" key="1">
    <source>
        <dbReference type="ARBA" id="ARBA00004141"/>
    </source>
</evidence>
<evidence type="ECO:0000256" key="4">
    <source>
        <dbReference type="ARBA" id="ARBA00023136"/>
    </source>
</evidence>
<dbReference type="InterPro" id="IPR002645">
    <property type="entry name" value="STAS_dom"/>
</dbReference>
<dbReference type="NCBIfam" id="TIGR00815">
    <property type="entry name" value="sulP"/>
    <property type="match status" value="1"/>
</dbReference>
<feature type="transmembrane region" description="Helical" evidence="5">
    <location>
        <begin position="189"/>
        <end position="207"/>
    </location>
</feature>
<reference evidence="7 8" key="1">
    <citation type="submission" date="2017-09" db="EMBL/GenBank/DDBJ databases">
        <title>Metagenomic Analysis Reveals Denitrifying Candidatus Accumulibacter and Flanking Population as a Source of N2O.</title>
        <authorList>
            <person name="Gao H."/>
            <person name="Mao Y."/>
            <person name="Zhao X."/>
            <person name="Liu W.-T."/>
            <person name="Zhang T."/>
            <person name="Wells G."/>
        </authorList>
    </citation>
    <scope>NUCLEOTIDE SEQUENCE [LARGE SCALE GENOMIC DNA]</scope>
    <source>
        <strain evidence="7">CANDO_2_IC</strain>
    </source>
</reference>
<feature type="transmembrane region" description="Helical" evidence="5">
    <location>
        <begin position="257"/>
        <end position="279"/>
    </location>
</feature>
<dbReference type="Gene3D" id="3.30.750.24">
    <property type="entry name" value="STAS domain"/>
    <property type="match status" value="1"/>
</dbReference>
<dbReference type="Proteomes" id="UP000342300">
    <property type="component" value="Unassembled WGS sequence"/>
</dbReference>
<keyword evidence="2 5" id="KW-0812">Transmembrane</keyword>
<evidence type="ECO:0000256" key="2">
    <source>
        <dbReference type="ARBA" id="ARBA00022692"/>
    </source>
</evidence>
<dbReference type="InterPro" id="IPR036513">
    <property type="entry name" value="STAS_dom_sf"/>
</dbReference>
<evidence type="ECO:0000313" key="8">
    <source>
        <dbReference type="Proteomes" id="UP000342300"/>
    </source>
</evidence>
<dbReference type="EMBL" id="PDHS01000344">
    <property type="protein sequence ID" value="MQM31605.1"/>
    <property type="molecule type" value="Genomic_DNA"/>
</dbReference>
<dbReference type="GO" id="GO:0016020">
    <property type="term" value="C:membrane"/>
    <property type="evidence" value="ECO:0007669"/>
    <property type="project" value="UniProtKB-SubCell"/>
</dbReference>
<evidence type="ECO:0000313" key="7">
    <source>
        <dbReference type="EMBL" id="MQM31605.1"/>
    </source>
</evidence>
<accession>A0A6A7RVM1</accession>
<dbReference type="GO" id="GO:0055085">
    <property type="term" value="P:transmembrane transport"/>
    <property type="evidence" value="ECO:0007669"/>
    <property type="project" value="InterPro"/>
</dbReference>
<comment type="subcellular location">
    <subcellularLocation>
        <location evidence="1">Membrane</location>
        <topology evidence="1">Multi-pass membrane protein</topology>
    </subcellularLocation>
</comment>
<dbReference type="InterPro" id="IPR011547">
    <property type="entry name" value="SLC26A/SulP_dom"/>
</dbReference>
<feature type="transmembrane region" description="Helical" evidence="5">
    <location>
        <begin position="57"/>
        <end position="74"/>
    </location>
</feature>
<dbReference type="PANTHER" id="PTHR11814">
    <property type="entry name" value="SULFATE TRANSPORTER"/>
    <property type="match status" value="1"/>
</dbReference>
<proteinExistence type="predicted"/>
<protein>
    <submittedName>
        <fullName evidence="7">Sulfate transporter</fullName>
    </submittedName>
</protein>
<feature type="domain" description="STAS" evidence="6">
    <location>
        <begin position="445"/>
        <end position="560"/>
    </location>
</feature>
<name>A0A6A7RVM1_9PROT</name>
<dbReference type="PROSITE" id="PS50801">
    <property type="entry name" value="STAS"/>
    <property type="match status" value="1"/>
</dbReference>
<feature type="transmembrane region" description="Helical" evidence="5">
    <location>
        <begin position="214"/>
        <end position="237"/>
    </location>
</feature>